<dbReference type="FunFam" id="3.80.30.20:FF:000001">
    <property type="entry name" value="tRNA-2-methylthio-N(6)-dimethylallyladenosine synthase 2"/>
    <property type="match status" value="1"/>
</dbReference>
<keyword evidence="2" id="KW-0004">4Fe-4S</keyword>
<keyword evidence="3" id="KW-0963">Cytoplasm</keyword>
<dbReference type="RefSeq" id="WP_237379401.1">
    <property type="nucleotide sequence ID" value="NZ_CP071793.1"/>
</dbReference>
<dbReference type="PROSITE" id="PS51449">
    <property type="entry name" value="MTTASE_N"/>
    <property type="match status" value="1"/>
</dbReference>
<accession>A0A8A4TLK7</accession>
<gene>
    <name evidence="11" type="primary">mtaB</name>
    <name evidence="11" type="ORF">J3U87_29660</name>
</gene>
<feature type="domain" description="Radical SAM core" evidence="10">
    <location>
        <begin position="144"/>
        <end position="374"/>
    </location>
</feature>
<dbReference type="InterPro" id="IPR013848">
    <property type="entry name" value="Methylthiotransferase_N"/>
</dbReference>
<evidence type="ECO:0000256" key="8">
    <source>
        <dbReference type="ARBA" id="ARBA00023014"/>
    </source>
</evidence>
<evidence type="ECO:0000256" key="2">
    <source>
        <dbReference type="ARBA" id="ARBA00022485"/>
    </source>
</evidence>
<evidence type="ECO:0000256" key="1">
    <source>
        <dbReference type="ARBA" id="ARBA00001966"/>
    </source>
</evidence>
<dbReference type="InterPro" id="IPR005839">
    <property type="entry name" value="Methylthiotransferase"/>
</dbReference>
<sequence>MSEQVQPTFAFHTMGCKLNYYDSEVMASELQGAGFSRCREWMDADLVILNTCTVTNKSDAESRNLIRKFRKNNPNGFLVVTGCYAQAKTDDLRAMEEIDLVTTNVDKYNVAPIVSAYRGAGRVSEEPHDIMEKRPAEFRLLDRFEAKTRAFVKIQDGCNLRCAYCIIPYVRGNNRSIPIPDVLSQFRLLAENGIREVVLTGIHIGTWGRDFRPRKHVTDLLRAFEETDLDLWVRISSLDSPEIPDEMIDLIAASERIVPHLHIPLQAGDDRTLRRMRRIYKTGQYRDRVEKLREAMPDICLGADVIVGFPGETEEEFESTVAFLESIPMDYLHVFPYSNRTGTAASKFGEQVNGRISRNRGRLLREFSERRKREHYARHVGQTRQAIVVNKPLGGRTRSALTDNYIEVPLDAPESLVGQRVEVTIGKEVLNRWDAPIPWAV</sequence>
<evidence type="ECO:0000259" key="10">
    <source>
        <dbReference type="PROSITE" id="PS51918"/>
    </source>
</evidence>
<keyword evidence="4" id="KW-0808">Transferase</keyword>
<dbReference type="InterPro" id="IPR038135">
    <property type="entry name" value="Methylthiotransferase_N_sf"/>
</dbReference>
<dbReference type="NCBIfam" id="TIGR00089">
    <property type="entry name" value="MiaB/RimO family radical SAM methylthiotransferase"/>
    <property type="match status" value="1"/>
</dbReference>
<dbReference type="InterPro" id="IPR058240">
    <property type="entry name" value="rSAM_sf"/>
</dbReference>
<evidence type="ECO:0000256" key="5">
    <source>
        <dbReference type="ARBA" id="ARBA00022691"/>
    </source>
</evidence>
<dbReference type="Gene3D" id="3.80.30.20">
    <property type="entry name" value="tm_1862 like domain"/>
    <property type="match status" value="1"/>
</dbReference>
<dbReference type="InterPro" id="IPR007197">
    <property type="entry name" value="rSAM"/>
</dbReference>
<evidence type="ECO:0000259" key="9">
    <source>
        <dbReference type="PROSITE" id="PS51449"/>
    </source>
</evidence>
<dbReference type="NCBIfam" id="TIGR01579">
    <property type="entry name" value="MiaB-like-C"/>
    <property type="match status" value="1"/>
</dbReference>
<organism evidence="11 12">
    <name type="scientific">Sulfidibacter corallicola</name>
    <dbReference type="NCBI Taxonomy" id="2818388"/>
    <lineage>
        <taxon>Bacteria</taxon>
        <taxon>Pseudomonadati</taxon>
        <taxon>Acidobacteriota</taxon>
        <taxon>Holophagae</taxon>
        <taxon>Acanthopleuribacterales</taxon>
        <taxon>Acanthopleuribacteraceae</taxon>
        <taxon>Sulfidibacter</taxon>
    </lineage>
</organism>
<keyword evidence="5" id="KW-0949">S-adenosyl-L-methionine</keyword>
<dbReference type="Pfam" id="PF04055">
    <property type="entry name" value="Radical_SAM"/>
    <property type="match status" value="1"/>
</dbReference>
<name>A0A8A4TLK7_SULCO</name>
<proteinExistence type="predicted"/>
<evidence type="ECO:0000313" key="11">
    <source>
        <dbReference type="EMBL" id="QTD49771.1"/>
    </source>
</evidence>
<dbReference type="Pfam" id="PF00919">
    <property type="entry name" value="UPF0004"/>
    <property type="match status" value="1"/>
</dbReference>
<dbReference type="GO" id="GO:0046872">
    <property type="term" value="F:metal ion binding"/>
    <property type="evidence" value="ECO:0007669"/>
    <property type="project" value="UniProtKB-KW"/>
</dbReference>
<dbReference type="InterPro" id="IPR006638">
    <property type="entry name" value="Elp3/MiaA/NifB-like_rSAM"/>
</dbReference>
<dbReference type="InterPro" id="IPR006467">
    <property type="entry name" value="MiaB-like_bact"/>
</dbReference>
<dbReference type="PANTHER" id="PTHR11918:SF45">
    <property type="entry name" value="THREONYLCARBAMOYLADENOSINE TRNA METHYLTHIOTRANSFERASE"/>
    <property type="match status" value="1"/>
</dbReference>
<dbReference type="GO" id="GO:0032324">
    <property type="term" value="P:molybdopterin cofactor biosynthetic process"/>
    <property type="evidence" value="ECO:0007669"/>
    <property type="project" value="UniProtKB-ARBA"/>
</dbReference>
<dbReference type="SMART" id="SM00729">
    <property type="entry name" value="Elp3"/>
    <property type="match status" value="1"/>
</dbReference>
<dbReference type="InterPro" id="IPR020612">
    <property type="entry name" value="Methylthiotransferase_CS"/>
</dbReference>
<dbReference type="PROSITE" id="PS01278">
    <property type="entry name" value="MTTASE_RADICAL"/>
    <property type="match status" value="1"/>
</dbReference>
<reference evidence="11" key="1">
    <citation type="submission" date="2021-03" db="EMBL/GenBank/DDBJ databases">
        <title>Acanthopleuribacteraceae sp. M133.</title>
        <authorList>
            <person name="Wang G."/>
        </authorList>
    </citation>
    <scope>NUCLEOTIDE SEQUENCE</scope>
    <source>
        <strain evidence="11">M133</strain>
    </source>
</reference>
<dbReference type="KEGG" id="scor:J3U87_29660"/>
<dbReference type="InterPro" id="IPR023404">
    <property type="entry name" value="rSAM_horseshoe"/>
</dbReference>
<dbReference type="GO" id="GO:0035598">
    <property type="term" value="F:tRNA (N(6)-L-threonylcarbamoyladenosine(37)-C(2))-methylthiotransferase activity"/>
    <property type="evidence" value="ECO:0007669"/>
    <property type="project" value="TreeGrafter"/>
</dbReference>
<dbReference type="CDD" id="cd01335">
    <property type="entry name" value="Radical_SAM"/>
    <property type="match status" value="1"/>
</dbReference>
<evidence type="ECO:0000256" key="3">
    <source>
        <dbReference type="ARBA" id="ARBA00022490"/>
    </source>
</evidence>
<dbReference type="GO" id="GO:0051539">
    <property type="term" value="F:4 iron, 4 sulfur cluster binding"/>
    <property type="evidence" value="ECO:0007669"/>
    <property type="project" value="UniProtKB-KW"/>
</dbReference>
<dbReference type="Gene3D" id="3.40.50.12160">
    <property type="entry name" value="Methylthiotransferase, N-terminal domain"/>
    <property type="match status" value="1"/>
</dbReference>
<evidence type="ECO:0000313" key="12">
    <source>
        <dbReference type="Proteomes" id="UP000663929"/>
    </source>
</evidence>
<feature type="domain" description="MTTase N-terminal" evidence="9">
    <location>
        <begin position="7"/>
        <end position="119"/>
    </location>
</feature>
<dbReference type="Proteomes" id="UP000663929">
    <property type="component" value="Chromosome"/>
</dbReference>
<evidence type="ECO:0000256" key="7">
    <source>
        <dbReference type="ARBA" id="ARBA00023004"/>
    </source>
</evidence>
<dbReference type="InterPro" id="IPR000385">
    <property type="entry name" value="MoaA_NifB_PqqE_Fe-S-bd_CS"/>
</dbReference>
<dbReference type="PROSITE" id="PS01305">
    <property type="entry name" value="MOAA_NIFB_PQQE"/>
    <property type="match status" value="1"/>
</dbReference>
<keyword evidence="7" id="KW-0408">Iron</keyword>
<dbReference type="SFLD" id="SFLDG01082">
    <property type="entry name" value="B12-binding_domain_containing"/>
    <property type="match status" value="1"/>
</dbReference>
<dbReference type="EMBL" id="CP071793">
    <property type="protein sequence ID" value="QTD49771.1"/>
    <property type="molecule type" value="Genomic_DNA"/>
</dbReference>
<evidence type="ECO:0000256" key="6">
    <source>
        <dbReference type="ARBA" id="ARBA00022723"/>
    </source>
</evidence>
<evidence type="ECO:0000256" key="4">
    <source>
        <dbReference type="ARBA" id="ARBA00022679"/>
    </source>
</evidence>
<dbReference type="AlphaFoldDB" id="A0A8A4TLK7"/>
<dbReference type="SUPFAM" id="SSF102114">
    <property type="entry name" value="Radical SAM enzymes"/>
    <property type="match status" value="1"/>
</dbReference>
<dbReference type="SFLD" id="SFLDG01061">
    <property type="entry name" value="methylthiotransferase"/>
    <property type="match status" value="1"/>
</dbReference>
<keyword evidence="6" id="KW-0479">Metal-binding</keyword>
<comment type="cofactor">
    <cofactor evidence="1">
        <name>[4Fe-4S] cluster</name>
        <dbReference type="ChEBI" id="CHEBI:49883"/>
    </cofactor>
</comment>
<keyword evidence="12" id="KW-1185">Reference proteome</keyword>
<dbReference type="SFLD" id="SFLDS00029">
    <property type="entry name" value="Radical_SAM"/>
    <property type="match status" value="1"/>
</dbReference>
<protein>
    <submittedName>
        <fullName evidence="11">tRNA (N(6)-L-threonylcarbamoyladenosine(37)-C(2))-methylthiotransferase MtaB</fullName>
    </submittedName>
</protein>
<dbReference type="PROSITE" id="PS51918">
    <property type="entry name" value="RADICAL_SAM"/>
    <property type="match status" value="1"/>
</dbReference>
<dbReference type="PANTHER" id="PTHR11918">
    <property type="entry name" value="RADICAL SAM PROTEINS"/>
    <property type="match status" value="1"/>
</dbReference>
<keyword evidence="8" id="KW-0411">Iron-sulfur</keyword>